<dbReference type="EMBL" id="AEON01000001">
    <property type="protein sequence ID" value="EFT83157.1"/>
    <property type="molecule type" value="Genomic_DNA"/>
</dbReference>
<evidence type="ECO:0000313" key="4">
    <source>
        <dbReference type="Proteomes" id="UP000004946"/>
    </source>
</evidence>
<organism evidence="3 4">
    <name type="scientific">Parascardovia denticolens DSM 10105 = JCM 12538</name>
    <dbReference type="NCBI Taxonomy" id="864564"/>
    <lineage>
        <taxon>Bacteria</taxon>
        <taxon>Bacillati</taxon>
        <taxon>Actinomycetota</taxon>
        <taxon>Actinomycetes</taxon>
        <taxon>Bifidobacteriales</taxon>
        <taxon>Bifidobacteriaceae</taxon>
        <taxon>Parascardovia</taxon>
    </lineage>
</organism>
<feature type="compositionally biased region" description="Low complexity" evidence="1">
    <location>
        <begin position="764"/>
        <end position="777"/>
    </location>
</feature>
<keyword evidence="4" id="KW-1185">Reference proteome</keyword>
<dbReference type="KEGG" id="pdo:PSDT_1414"/>
<protein>
    <submittedName>
        <fullName evidence="3">LPXTG-motif cell wall anchor domain protein</fullName>
    </submittedName>
</protein>
<dbReference type="Proteomes" id="UP000004946">
    <property type="component" value="Chromosome"/>
</dbReference>
<keyword evidence="2" id="KW-0472">Membrane</keyword>
<evidence type="ECO:0000313" key="3">
    <source>
        <dbReference type="EMBL" id="EFT83157.1"/>
    </source>
</evidence>
<dbReference type="eggNOG" id="COG5624">
    <property type="taxonomic scope" value="Bacteria"/>
</dbReference>
<feature type="transmembrane region" description="Helical" evidence="2">
    <location>
        <begin position="792"/>
        <end position="813"/>
    </location>
</feature>
<feature type="transmembrane region" description="Helical" evidence="2">
    <location>
        <begin position="36"/>
        <end position="57"/>
    </location>
</feature>
<keyword evidence="2" id="KW-1133">Transmembrane helix</keyword>
<dbReference type="HOGENOM" id="CLU_018430_0_0_11"/>
<feature type="region of interest" description="Disordered" evidence="1">
    <location>
        <begin position="751"/>
        <end position="786"/>
    </location>
</feature>
<evidence type="ECO:0000256" key="1">
    <source>
        <dbReference type="SAM" id="MobiDB-lite"/>
    </source>
</evidence>
<gene>
    <name evidence="3" type="ORF">HMPREF0620_0162</name>
</gene>
<evidence type="ECO:0000256" key="2">
    <source>
        <dbReference type="SAM" id="Phobius"/>
    </source>
</evidence>
<keyword evidence="2" id="KW-0812">Transmembrane</keyword>
<feature type="region of interest" description="Disordered" evidence="1">
    <location>
        <begin position="1"/>
        <end position="27"/>
    </location>
</feature>
<dbReference type="RefSeq" id="WP_006290072.1">
    <property type="nucleotide sequence ID" value="NZ_AP012333.1"/>
</dbReference>
<dbReference type="AlphaFoldDB" id="E6JZE2"/>
<comment type="caution">
    <text evidence="3">The sequence shown here is derived from an EMBL/GenBank/DDBJ whole genome shotgun (WGS) entry which is preliminary data.</text>
</comment>
<proteinExistence type="predicted"/>
<reference evidence="3 4" key="1">
    <citation type="submission" date="2010-12" db="EMBL/GenBank/DDBJ databases">
        <authorList>
            <person name="Muzny D."/>
            <person name="Qin X."/>
            <person name="Buhay C."/>
            <person name="Dugan-Rocha S."/>
            <person name="Ding Y."/>
            <person name="Chen G."/>
            <person name="Hawes A."/>
            <person name="Holder M."/>
            <person name="Jhangiani S."/>
            <person name="Johnson A."/>
            <person name="Khan Z."/>
            <person name="Li Z."/>
            <person name="Liu W."/>
            <person name="Liu X."/>
            <person name="Perez L."/>
            <person name="Shen H."/>
            <person name="Wang Q."/>
            <person name="Watt J."/>
            <person name="Xi L."/>
            <person name="Xin Y."/>
            <person name="Zhou J."/>
            <person name="Deng J."/>
            <person name="Jiang H."/>
            <person name="Liu Y."/>
            <person name="Qu J."/>
            <person name="Song X.-Z."/>
            <person name="Zhang L."/>
            <person name="Villasana D."/>
            <person name="Johnson A."/>
            <person name="Liu J."/>
            <person name="Liyanage D."/>
            <person name="Lorensuhewa L."/>
            <person name="Robinson T."/>
            <person name="Song A."/>
            <person name="Song B.-B."/>
            <person name="Dinh H."/>
            <person name="Thornton R."/>
            <person name="Coyle M."/>
            <person name="Francisco L."/>
            <person name="Jackson L."/>
            <person name="Javaid M."/>
            <person name="Korchina V."/>
            <person name="Kovar C."/>
            <person name="Mata R."/>
            <person name="Mathew T."/>
            <person name="Ngo R."/>
            <person name="Nguyen L."/>
            <person name="Nguyen N."/>
            <person name="Okwuonu G."/>
            <person name="Ongeri F."/>
            <person name="Pham C."/>
            <person name="Simmons D."/>
            <person name="Wilczek-Boney K."/>
            <person name="Hale W."/>
            <person name="Jakkamsetti A."/>
            <person name="Pham P."/>
            <person name="Ruth R."/>
            <person name="San Lucas F."/>
            <person name="Warren J."/>
            <person name="Zhang J."/>
            <person name="Zhao Z."/>
            <person name="Zhou C."/>
            <person name="Zhu D."/>
            <person name="Lee S."/>
            <person name="Bess C."/>
            <person name="Blankenburg K."/>
            <person name="Forbes L."/>
            <person name="Fu Q."/>
            <person name="Gubbala S."/>
            <person name="Hirani K."/>
            <person name="Jayaseelan J.C."/>
            <person name="Lara F."/>
            <person name="Munidasa M."/>
            <person name="Palculict T."/>
            <person name="Patil S."/>
            <person name="Pu L.-L."/>
            <person name="Saada N."/>
            <person name="Tang L."/>
            <person name="Weissenberger G."/>
            <person name="Zhu Y."/>
            <person name="Hemphill L."/>
            <person name="Shang Y."/>
            <person name="Youmans B."/>
            <person name="Ayvaz T."/>
            <person name="Ross M."/>
            <person name="Santibanez J."/>
            <person name="Aqrawi P."/>
            <person name="Gross S."/>
            <person name="Joshi V."/>
            <person name="Fowler G."/>
            <person name="Nazareth L."/>
            <person name="Reid J."/>
            <person name="Worley K."/>
            <person name="Petrosino J."/>
            <person name="Highlander S."/>
            <person name="Gibbs R."/>
        </authorList>
    </citation>
    <scope>NUCLEOTIDE SEQUENCE [LARGE SCALE GENOMIC DNA]</scope>
    <source>
        <strain evidence="3 4">DSM 10105</strain>
    </source>
</reference>
<name>E6JZE2_PARDN</name>
<accession>E6JZE2</accession>
<sequence length="831" mass="90350">MNTMQDSPGPHRPWSRENAPSSLPPASIRPKDRRRVFRWAAPAYLCLVALVLSLMTIPTHFASAASGGTLAHPGGRYLTVTVDGKLRYLGVIARDKQGRNAYCIEEGVDNTYVYSDTKTMPDSPQLRRVAYLAQKYQASTDKMTQTAIGILVKDNFEARDMKAYRKIRAAFLKKYPQLEGRIASLWAEARAADLSNLAVTNSYTDSFRAGEFHLRVLDSTGKPVPGLPVTVHLEGPGTFNASGTKELKVTTAANPIDIPWAATGQGPVSLATSFAPASMEKLVSAQDYLRVVPGKERILRSVSFQVRKSFLPTIHTLARPNRIEQGRTVSDQVTMTTGQGQTWPQGVSLTAQGYYFTNLTAEQIHQKVNLQERMTAGEYLKELSDKGLRPSGYATAVFTGSGQTKTVTALTSADAKAARTLVTPAGACFGTWVWMVDRAQQNQQAQSFLEKDVLSDFLDAQETVSQRARLSVDSTVSEHTAIVGAQLTDRITIAGFPADHGSFTGDARYGFGADDKYAQVKVYWAGSNRDGEDDVAFKPSGDLAPQADKNHELVGQWTYPARNGSLKVGGGSPDAFGKPVNIKAKKHGYYVFVYTFAGDDRVSPAHSSYGDEWEMTRVYDRDKPQPERVTVTTQVSTEKVETGQPYFDKATVTGHVEQGAYVTFTVYEAVPSGKPDVSARKLLDEARVPIDMASCAREGSAGRKNDDIMVCTVTSPQARSAQAGVSYWKATVWSAQGRILASHELGAKHEQVTVGKPPVPTQPVTPGQPQSPHQPQGPRTPSQPALAKTGSAVAYVGFIGLSLALLATLLLMAGHRMMRRMEEAESEVDQG</sequence>
<dbReference type="PATRIC" id="fig|864564.6.peg.1552"/>